<dbReference type="EMBL" id="JBHLVF010000011">
    <property type="protein sequence ID" value="MFC0391647.1"/>
    <property type="molecule type" value="Genomic_DNA"/>
</dbReference>
<keyword evidence="1" id="KW-0812">Transmembrane</keyword>
<organism evidence="2 3">
    <name type="scientific">Paenibacillus mendelii</name>
    <dbReference type="NCBI Taxonomy" id="206163"/>
    <lineage>
        <taxon>Bacteria</taxon>
        <taxon>Bacillati</taxon>
        <taxon>Bacillota</taxon>
        <taxon>Bacilli</taxon>
        <taxon>Bacillales</taxon>
        <taxon>Paenibacillaceae</taxon>
        <taxon>Paenibacillus</taxon>
    </lineage>
</organism>
<keyword evidence="3" id="KW-1185">Reference proteome</keyword>
<evidence type="ECO:0000313" key="3">
    <source>
        <dbReference type="Proteomes" id="UP001589818"/>
    </source>
</evidence>
<evidence type="ECO:0008006" key="4">
    <source>
        <dbReference type="Google" id="ProtNLM"/>
    </source>
</evidence>
<name>A0ABV6J6Z1_9BACL</name>
<gene>
    <name evidence="2" type="ORF">ACFFJ8_09685</name>
</gene>
<dbReference type="RefSeq" id="WP_204819711.1">
    <property type="nucleotide sequence ID" value="NZ_JANHOF010000006.1"/>
</dbReference>
<sequence>MNSTDHNIREYFKNEVDELLFQGLEFDDRMKNEILRHAMTNQMSSPRIERSKFDWRRLLLVSVAAAAIAVMILADDTFFGSPGEPAGGSRTLIDRVEHGANEGIGGTLNDPPTILKGEDLPGLLSATDGTTWLPATVEEAALSFGGGLMLPRAVPDGFELRQIRATGPENGTSDTLEFQYDKEGAGSFQWSAHKQEIAEPVNNDKQVDLNGTVGYIGPPDDDPDHQNTGIQLRWHVDGVQYKLRGNLLEDEALSFAEQFKAP</sequence>
<reference evidence="2 3" key="1">
    <citation type="submission" date="2024-09" db="EMBL/GenBank/DDBJ databases">
        <authorList>
            <person name="Sun Q."/>
            <person name="Mori K."/>
        </authorList>
    </citation>
    <scope>NUCLEOTIDE SEQUENCE [LARGE SCALE GENOMIC DNA]</scope>
    <source>
        <strain evidence="2 3">CCM 4839</strain>
    </source>
</reference>
<evidence type="ECO:0000256" key="1">
    <source>
        <dbReference type="SAM" id="Phobius"/>
    </source>
</evidence>
<accession>A0ABV6J6Z1</accession>
<protein>
    <recommendedName>
        <fullName evidence="4">DUF4367 domain-containing protein</fullName>
    </recommendedName>
</protein>
<evidence type="ECO:0000313" key="2">
    <source>
        <dbReference type="EMBL" id="MFC0391647.1"/>
    </source>
</evidence>
<feature type="transmembrane region" description="Helical" evidence="1">
    <location>
        <begin position="57"/>
        <end position="74"/>
    </location>
</feature>
<keyword evidence="1" id="KW-0472">Membrane</keyword>
<comment type="caution">
    <text evidence="2">The sequence shown here is derived from an EMBL/GenBank/DDBJ whole genome shotgun (WGS) entry which is preliminary data.</text>
</comment>
<keyword evidence="1" id="KW-1133">Transmembrane helix</keyword>
<proteinExistence type="predicted"/>
<dbReference type="Proteomes" id="UP001589818">
    <property type="component" value="Unassembled WGS sequence"/>
</dbReference>